<comment type="caution">
    <text evidence="1">The sequence shown here is derived from an EMBL/GenBank/DDBJ whole genome shotgun (WGS) entry which is preliminary data.</text>
</comment>
<keyword evidence="1" id="KW-0547">Nucleotide-binding</keyword>
<protein>
    <submittedName>
        <fullName evidence="1">ATP-binding protein</fullName>
    </submittedName>
</protein>
<dbReference type="InterPro" id="IPR036890">
    <property type="entry name" value="HATPase_C_sf"/>
</dbReference>
<accession>A0ABT4N2P4</accession>
<dbReference type="RefSeq" id="WP_301574188.1">
    <property type="nucleotide sequence ID" value="NZ_JAPWIE010000010.1"/>
</dbReference>
<organism evidence="1 2">
    <name type="scientific">Gordonia rubripertincta</name>
    <name type="common">Rhodococcus corallinus</name>
    <dbReference type="NCBI Taxonomy" id="36822"/>
    <lineage>
        <taxon>Bacteria</taxon>
        <taxon>Bacillati</taxon>
        <taxon>Actinomycetota</taxon>
        <taxon>Actinomycetes</taxon>
        <taxon>Mycobacteriales</taxon>
        <taxon>Gordoniaceae</taxon>
        <taxon>Gordonia</taxon>
    </lineage>
</organism>
<dbReference type="EMBL" id="JAPWIE010000010">
    <property type="protein sequence ID" value="MCZ4553543.1"/>
    <property type="molecule type" value="Genomic_DNA"/>
</dbReference>
<name>A0ABT4N2P4_GORRU</name>
<proteinExistence type="predicted"/>
<dbReference type="Proteomes" id="UP001067235">
    <property type="component" value="Unassembled WGS sequence"/>
</dbReference>
<dbReference type="NCBIfam" id="NF047352">
    <property type="entry name" value="P_loop_sacsin"/>
    <property type="match status" value="1"/>
</dbReference>
<keyword evidence="2" id="KW-1185">Reference proteome</keyword>
<evidence type="ECO:0000313" key="2">
    <source>
        <dbReference type="Proteomes" id="UP001067235"/>
    </source>
</evidence>
<keyword evidence="1" id="KW-0067">ATP-binding</keyword>
<dbReference type="GO" id="GO:0005524">
    <property type="term" value="F:ATP binding"/>
    <property type="evidence" value="ECO:0007669"/>
    <property type="project" value="UniProtKB-KW"/>
</dbReference>
<dbReference type="SUPFAM" id="SSF55874">
    <property type="entry name" value="ATPase domain of HSP90 chaperone/DNA topoisomerase II/histidine kinase"/>
    <property type="match status" value="1"/>
</dbReference>
<sequence>MADPADRGTELRSEPDPFGINEIRDSILQSWLTSPTRLREDVAAESDLVAVGYRDRLLTELVANAADAATAAGVAGVVQVWLDGGDLHVANTGSPLDAGGAAALTALRSSNKTGSGLVGRFGVGFTAVAAVTRHVQIRSASGSIEFSAERTRRELAARGVEVEQVPTLRLAWPVDSAPAAGFDTEVVLRLQPHVDTEVMMRDFAAEAVELLLELPAVHTISIADHPFTRERAGSVVSVGSQRWLEYAAPHARWLLPMTGEWLVSRQRDVLRAPTRTDVELTVPAICIADVRLTADRRGLHPDADIATAAIGYADFAASLSIDQRTILVPEPGFAASRTDERLRSALVAELASHPWLPGAGGDDLIPERAEVLLDLTPGLSELLGEIITTLVHPDLSDRGAVTRLRSVGVTEIGLADIASRLTGIDREPRWWGRLYTELAVVAQGQVDELGALPVPLTDGRTMPGARGAVLPPPQSDGPGTDVVAPSWLPTVHPQAAHELLGRLGARQLSVSEMLSDPALRGELESDPEGDDLARSVLGLLRAAPDASVPAWLGQVLLPTMDGDERPADELLLPNSPLASVLIDDSPFGVVDPDWVETYGAEAFRALGVGWGFTVTHEEYPTGPDHDLPDEARWWDTIVDPPQTFSAVRDLDLVDRDRWPQALSLLAESPDCAALLTDRDGYTAWWLRHYAEVDDAPLGHWRAPSDDTMAGVLDPLDHPHADELSGALGAADVEDTDQALMFLAHLADAGRTISPSVAAIAHTALAVALRDGRIDLGRVEPPTGLRTLAGSVADDAVVLDVPWLAAALDPAVVVAVAPPGFALATQLADLLDIPTATEEYSGGPTEPGEASTWQAQPQALRSALIQDRPLPTGPIRVHDTLTVELRRGDERSEHRVPWWRDEHGMVHVDAGFDVLGG</sequence>
<reference evidence="1" key="1">
    <citation type="submission" date="2022-12" db="EMBL/GenBank/DDBJ databases">
        <authorList>
            <person name="Krivoruchko A.V."/>
            <person name="Elkin A."/>
        </authorList>
    </citation>
    <scope>NUCLEOTIDE SEQUENCE</scope>
    <source>
        <strain evidence="1">IEGM 1388</strain>
    </source>
</reference>
<evidence type="ECO:0000313" key="1">
    <source>
        <dbReference type="EMBL" id="MCZ4553543.1"/>
    </source>
</evidence>
<gene>
    <name evidence="1" type="ORF">O4213_26390</name>
</gene>